<proteinExistence type="predicted"/>
<keyword evidence="1" id="KW-1133">Transmembrane helix</keyword>
<keyword evidence="4" id="KW-1185">Reference proteome</keyword>
<keyword evidence="1" id="KW-0472">Membrane</keyword>
<dbReference type="AlphaFoldDB" id="A0A1H2Q329"/>
<evidence type="ECO:0000256" key="1">
    <source>
        <dbReference type="SAM" id="Phobius"/>
    </source>
</evidence>
<evidence type="ECO:0000313" key="3">
    <source>
        <dbReference type="EMBL" id="SDW01470.1"/>
    </source>
</evidence>
<feature type="domain" description="Nucleoside transporter/FeoB GTPase Gate" evidence="2">
    <location>
        <begin position="50"/>
        <end position="129"/>
    </location>
</feature>
<name>A0A1H2Q329_9BACL</name>
<dbReference type="OrthoDB" id="1645614at2"/>
<feature type="transmembrane region" description="Helical" evidence="1">
    <location>
        <begin position="334"/>
        <end position="351"/>
    </location>
</feature>
<gene>
    <name evidence="3" type="ORF">SAMN05444487_10182</name>
</gene>
<dbReference type="NCBIfam" id="TIGR02871">
    <property type="entry name" value="spore_ylbJ"/>
    <property type="match status" value="1"/>
</dbReference>
<dbReference type="InterPro" id="IPR011642">
    <property type="entry name" value="Gate_dom"/>
</dbReference>
<dbReference type="STRING" id="1048340.SAMN05444487_10182"/>
<dbReference type="EMBL" id="FNNQ01000001">
    <property type="protein sequence ID" value="SDW01470.1"/>
    <property type="molecule type" value="Genomic_DNA"/>
</dbReference>
<dbReference type="RefSeq" id="WP_091734577.1">
    <property type="nucleotide sequence ID" value="NZ_FNNQ01000001.1"/>
</dbReference>
<keyword evidence="1" id="KW-0812">Transmembrane</keyword>
<feature type="transmembrane region" description="Helical" evidence="1">
    <location>
        <begin position="155"/>
        <end position="174"/>
    </location>
</feature>
<feature type="transmembrane region" description="Helical" evidence="1">
    <location>
        <begin position="84"/>
        <end position="107"/>
    </location>
</feature>
<protein>
    <submittedName>
        <fullName evidence="3">Sporulation integral membrane protein YlbJ</fullName>
    </submittedName>
</protein>
<evidence type="ECO:0000259" key="2">
    <source>
        <dbReference type="Pfam" id="PF07670"/>
    </source>
</evidence>
<feature type="transmembrane region" description="Helical" evidence="1">
    <location>
        <begin position="251"/>
        <end position="278"/>
    </location>
</feature>
<dbReference type="Pfam" id="PF07670">
    <property type="entry name" value="Gate"/>
    <property type="match status" value="1"/>
</dbReference>
<feature type="transmembrane region" description="Helical" evidence="1">
    <location>
        <begin position="225"/>
        <end position="244"/>
    </location>
</feature>
<feature type="transmembrane region" description="Helical" evidence="1">
    <location>
        <begin position="298"/>
        <end position="322"/>
    </location>
</feature>
<organism evidence="3 4">
    <name type="scientific">Marininema mesophilum</name>
    <dbReference type="NCBI Taxonomy" id="1048340"/>
    <lineage>
        <taxon>Bacteria</taxon>
        <taxon>Bacillati</taxon>
        <taxon>Bacillota</taxon>
        <taxon>Bacilli</taxon>
        <taxon>Bacillales</taxon>
        <taxon>Thermoactinomycetaceae</taxon>
        <taxon>Marininema</taxon>
    </lineage>
</organism>
<reference evidence="3 4" key="1">
    <citation type="submission" date="2016-10" db="EMBL/GenBank/DDBJ databases">
        <authorList>
            <person name="de Groot N.N."/>
        </authorList>
    </citation>
    <scope>NUCLEOTIDE SEQUENCE [LARGE SCALE GENOMIC DNA]</scope>
    <source>
        <strain evidence="3 4">DSM 45610</strain>
    </source>
</reference>
<feature type="transmembrane region" description="Helical" evidence="1">
    <location>
        <begin position="12"/>
        <end position="31"/>
    </location>
</feature>
<evidence type="ECO:0000313" key="4">
    <source>
        <dbReference type="Proteomes" id="UP000198534"/>
    </source>
</evidence>
<feature type="transmembrane region" description="Helical" evidence="1">
    <location>
        <begin position="386"/>
        <end position="405"/>
    </location>
</feature>
<feature type="transmembrane region" description="Helical" evidence="1">
    <location>
        <begin position="51"/>
        <end position="77"/>
    </location>
</feature>
<sequence length="417" mass="45618">MRPISPVLRSQVYSILYGAIALFLVCSLILYPEQAFQSSLKGLKIWWEIVFPALLPFFIASEILIGFGVVHFLGVLLEPLMRPLFRVPGVGAFVLAMGLASGYPIGAKLTARLREDGLISRTEGERLVSFTNTADPLFMFGAVAVGFFHDVSLGVILVVAHYVASLLLGILMRFHEPNGPSTPPPPADSSFFLIRGLRAMHRARLADGRGFGQLMGDAISTSIKTLLIIGGFIIMFSVVIEVLGRIGITNLLIAAISPLLLAIGIPTELSASVIAGLFEITLGAQVASQVPAHVDISYKMAIVSAVIAWSGFSVHAQVANILSKTDIRYGPYCIARLIHGVLAGWITFIAWEPIQHYLVSSKMTTLPVFLRALPAPEWSEWSIRIHWGWCILLLLGLLTLTATLWERIKNRYFKDSL</sequence>
<feature type="transmembrane region" description="Helical" evidence="1">
    <location>
        <begin position="127"/>
        <end position="148"/>
    </location>
</feature>
<accession>A0A1H2Q329</accession>
<dbReference type="InterPro" id="IPR014226">
    <property type="entry name" value="Spore_IM_YlbJ"/>
</dbReference>
<dbReference type="Proteomes" id="UP000198534">
    <property type="component" value="Unassembled WGS sequence"/>
</dbReference>